<protein>
    <submittedName>
        <fullName evidence="1">Neck protein</fullName>
    </submittedName>
</protein>
<dbReference type="EMBL" id="KU686210">
    <property type="protein sequence ID" value="AOV61568.1"/>
    <property type="molecule type" value="Genomic_DNA"/>
</dbReference>
<accession>A0A1D8KSB5</accession>
<dbReference type="InterPro" id="IPR021674">
    <property type="entry name" value="Phage_T4_Gp14_neck-protein"/>
</dbReference>
<reference evidence="1 2" key="1">
    <citation type="journal article" date="2016" name="Virology">
        <title>The genomic content and context of auxiliary metabolic genes in marine cyanomyoviruses.</title>
        <authorList>
            <person name="Crummett L.T."/>
            <person name="Puxty R.J."/>
            <person name="Weihe C."/>
            <person name="Marston M.F."/>
            <person name="Martiny J.B."/>
        </authorList>
    </citation>
    <scope>NUCLEOTIDE SEQUENCE [LARGE SCALE GENOMIC DNA]</scope>
    <source>
        <strain evidence="1">0810PA09</strain>
    </source>
</reference>
<organism evidence="1 2">
    <name type="scientific">Synechococcus phage S-WAM1</name>
    <dbReference type="NCBI Taxonomy" id="1815521"/>
    <lineage>
        <taxon>Viruses</taxon>
        <taxon>Duplodnaviria</taxon>
        <taxon>Heunggongvirae</taxon>
        <taxon>Uroviricota</taxon>
        <taxon>Caudoviricetes</taxon>
        <taxon>Pantevenvirales</taxon>
        <taxon>Kyanoviridae</taxon>
        <taxon>Sokavirus</taxon>
        <taxon>Sokavirus swam1</taxon>
    </lineage>
</organism>
<dbReference type="Pfam" id="PF11649">
    <property type="entry name" value="T4_neck-protein"/>
    <property type="match status" value="1"/>
</dbReference>
<name>A0A1D8KSB5_9CAUD</name>
<keyword evidence="2" id="KW-1185">Reference proteome</keyword>
<dbReference type="GeneID" id="30310048"/>
<evidence type="ECO:0000313" key="2">
    <source>
        <dbReference type="Proteomes" id="UP000204364"/>
    </source>
</evidence>
<dbReference type="RefSeq" id="YP_009325084.1">
    <property type="nucleotide sequence ID" value="NC_031944.1"/>
</dbReference>
<gene>
    <name evidence="1" type="ORF">P090810_095</name>
</gene>
<dbReference type="KEGG" id="vg:30310048"/>
<dbReference type="OrthoDB" id="5624at10239"/>
<evidence type="ECO:0000313" key="1">
    <source>
        <dbReference type="EMBL" id="AOV61568.1"/>
    </source>
</evidence>
<dbReference type="Proteomes" id="UP000204364">
    <property type="component" value="Segment"/>
</dbReference>
<sequence length="291" mass="32237">MALNSYFTQGTTGEQGLVQDLVDEQIKMFGKNVYYIPKTLVKEDSVFGEDTLSKFEGAFEVEVYLEDAGGFRGDGDIFSKFGVRIQDQVTFIISKRRFTAAVDDNATLIVEGRPNEGDLIHFPMVGKTFQIQYVEHEQPFFQLGKIYTWGLRCELFEYSHEDFDTGIAEVDAVETNFANAVGVIFAEGGSGDFTVGETVTGSVTNTTAEVKTWDSATRTLVLINRSGRFSVGETYTGNDSSAVWTTASYNTLNNLNSEYDQNFAIEYEADQIIDFTQSNPFGEFGNSGGTL</sequence>
<proteinExistence type="predicted"/>